<protein>
    <recommendedName>
        <fullName evidence="1">PseI/NeuA/B-like domain-containing protein</fullName>
    </recommendedName>
</protein>
<dbReference type="Pfam" id="PF03102">
    <property type="entry name" value="NeuB"/>
    <property type="match status" value="1"/>
</dbReference>
<proteinExistence type="predicted"/>
<dbReference type="InterPro" id="IPR013132">
    <property type="entry name" value="PseI/NeuA/B-like_N"/>
</dbReference>
<dbReference type="SUPFAM" id="SSF51569">
    <property type="entry name" value="Aldolase"/>
    <property type="match status" value="1"/>
</dbReference>
<gene>
    <name evidence="2" type="ORF">METZ01_LOCUS366844</name>
</gene>
<name>A0A382SVL8_9ZZZZ</name>
<evidence type="ECO:0000259" key="1">
    <source>
        <dbReference type="Pfam" id="PF03102"/>
    </source>
</evidence>
<organism evidence="2">
    <name type="scientific">marine metagenome</name>
    <dbReference type="NCBI Taxonomy" id="408172"/>
    <lineage>
        <taxon>unclassified sequences</taxon>
        <taxon>metagenomes</taxon>
        <taxon>ecological metagenomes</taxon>
    </lineage>
</organism>
<feature type="domain" description="PseI/NeuA/B-like" evidence="1">
    <location>
        <begin position="15"/>
        <end position="66"/>
    </location>
</feature>
<reference evidence="2" key="1">
    <citation type="submission" date="2018-05" db="EMBL/GenBank/DDBJ databases">
        <authorList>
            <person name="Lanie J.A."/>
            <person name="Ng W.-L."/>
            <person name="Kazmierczak K.M."/>
            <person name="Andrzejewski T.M."/>
            <person name="Davidsen T.M."/>
            <person name="Wayne K.J."/>
            <person name="Tettelin H."/>
            <person name="Glass J.I."/>
            <person name="Rusch D."/>
            <person name="Podicherti R."/>
            <person name="Tsui H.-C.T."/>
            <person name="Winkler M.E."/>
        </authorList>
    </citation>
    <scope>NUCLEOTIDE SEQUENCE</scope>
</reference>
<dbReference type="InterPro" id="IPR013785">
    <property type="entry name" value="Aldolase_TIM"/>
</dbReference>
<evidence type="ECO:0000313" key="2">
    <source>
        <dbReference type="EMBL" id="SVD13990.1"/>
    </source>
</evidence>
<sequence>MSGNHNQSLDRALQIVEAAAGTGVHALKLQTYTADTITLDVKDREFLIEDKDNLWKGKTLYDLYEEA</sequence>
<dbReference type="Gene3D" id="3.20.20.70">
    <property type="entry name" value="Aldolase class I"/>
    <property type="match status" value="1"/>
</dbReference>
<feature type="non-terminal residue" evidence="2">
    <location>
        <position position="67"/>
    </location>
</feature>
<dbReference type="EMBL" id="UINC01131969">
    <property type="protein sequence ID" value="SVD13990.1"/>
    <property type="molecule type" value="Genomic_DNA"/>
</dbReference>
<dbReference type="AlphaFoldDB" id="A0A382SVL8"/>
<dbReference type="GO" id="GO:0016051">
    <property type="term" value="P:carbohydrate biosynthetic process"/>
    <property type="evidence" value="ECO:0007669"/>
    <property type="project" value="InterPro"/>
</dbReference>
<accession>A0A382SVL8</accession>